<evidence type="ECO:0000313" key="2">
    <source>
        <dbReference type="Proteomes" id="UP000621447"/>
    </source>
</evidence>
<gene>
    <name evidence="1" type="ORF">HRV97_09130</name>
</gene>
<sequence length="69" mass="7338">MATERATFAHAARRLAGLTGVAWGWSPDAFWRATPDELAALVEAVRGNAQAEAADGGVLARLREQYPDG</sequence>
<dbReference type="Proteomes" id="UP000621447">
    <property type="component" value="Unassembled WGS sequence"/>
</dbReference>
<dbReference type="RefSeq" id="WP_174193959.1">
    <property type="nucleotide sequence ID" value="NZ_JABULH010000003.1"/>
</dbReference>
<reference evidence="1 2" key="1">
    <citation type="submission" date="2020-06" db="EMBL/GenBank/DDBJ databases">
        <title>Sphingomonas hominis sp. nov., a member of the Sphingomonas, isolated from the hair of a 22-year-old girl.</title>
        <authorList>
            <person name="Zhang D.-F."/>
            <person name="Cui X.-W."/>
        </authorList>
    </citation>
    <scope>NUCLEOTIDE SEQUENCE [LARGE SCALE GENOMIC DNA]</scope>
    <source>
        <strain evidence="1 2">HHU CXW</strain>
    </source>
</reference>
<evidence type="ECO:0000313" key="1">
    <source>
        <dbReference type="EMBL" id="NTS65324.1"/>
    </source>
</evidence>
<accession>A0ABX2JLI9</accession>
<dbReference type="Pfam" id="PF09550">
    <property type="entry name" value="Phage_TAC_6"/>
    <property type="match status" value="1"/>
</dbReference>
<keyword evidence="2" id="KW-1185">Reference proteome</keyword>
<organism evidence="1 2">
    <name type="scientific">Sphingomonas hominis</name>
    <dbReference type="NCBI Taxonomy" id="2741495"/>
    <lineage>
        <taxon>Bacteria</taxon>
        <taxon>Pseudomonadati</taxon>
        <taxon>Pseudomonadota</taxon>
        <taxon>Alphaproteobacteria</taxon>
        <taxon>Sphingomonadales</taxon>
        <taxon>Sphingomonadaceae</taxon>
        <taxon>Sphingomonas</taxon>
    </lineage>
</organism>
<dbReference type="EMBL" id="JABULH010000003">
    <property type="protein sequence ID" value="NTS65324.1"/>
    <property type="molecule type" value="Genomic_DNA"/>
</dbReference>
<comment type="caution">
    <text evidence="1">The sequence shown here is derived from an EMBL/GenBank/DDBJ whole genome shotgun (WGS) entry which is preliminary data.</text>
</comment>
<protein>
    <submittedName>
        <fullName evidence="1">Phage tail assembly chaperone</fullName>
    </submittedName>
</protein>
<dbReference type="InterPro" id="IPR019056">
    <property type="entry name" value="Phage_TAC_6"/>
</dbReference>
<proteinExistence type="predicted"/>
<name>A0ABX2JLI9_9SPHN</name>